<evidence type="ECO:0000256" key="1">
    <source>
        <dbReference type="SAM" id="SignalP"/>
    </source>
</evidence>
<sequence length="123" mass="13761">MSKNLYILLLVVFGFFLSPTTTMACNKKGEMACCAKKSIVKKEKTDCCSKKQSSKKESHEGCNGACKSITCGGSFVYLGMTNSIQLEFNNPLFDFSTKKQDFYYSKIFISSGYRSIWLPPKIA</sequence>
<keyword evidence="1" id="KW-0732">Signal</keyword>
<evidence type="ECO:0000313" key="2">
    <source>
        <dbReference type="EMBL" id="TWI02275.1"/>
    </source>
</evidence>
<evidence type="ECO:0000313" key="3">
    <source>
        <dbReference type="Proteomes" id="UP000317519"/>
    </source>
</evidence>
<dbReference type="Proteomes" id="UP000317519">
    <property type="component" value="Unassembled WGS sequence"/>
</dbReference>
<organism evidence="2 3">
    <name type="scientific">Flavobacterium tiangeerense</name>
    <dbReference type="NCBI Taxonomy" id="459471"/>
    <lineage>
        <taxon>Bacteria</taxon>
        <taxon>Pseudomonadati</taxon>
        <taxon>Bacteroidota</taxon>
        <taxon>Flavobacteriia</taxon>
        <taxon>Flavobacteriales</taxon>
        <taxon>Flavobacteriaceae</taxon>
        <taxon>Flavobacterium</taxon>
    </lineage>
</organism>
<proteinExistence type="predicted"/>
<keyword evidence="3" id="KW-1185">Reference proteome</keyword>
<accession>A0ABY3FM48</accession>
<name>A0ABY3FM48_9FLAO</name>
<dbReference type="EMBL" id="VLKO01000002">
    <property type="protein sequence ID" value="TWI02275.1"/>
    <property type="molecule type" value="Genomic_DNA"/>
</dbReference>
<dbReference type="RefSeq" id="WP_144889485.1">
    <property type="nucleotide sequence ID" value="NZ_VLKO01000002.1"/>
</dbReference>
<dbReference type="PROSITE" id="PS51257">
    <property type="entry name" value="PROKAR_LIPOPROTEIN"/>
    <property type="match status" value="1"/>
</dbReference>
<feature type="chain" id="PRO_5045739086" description="Lipoprotein" evidence="1">
    <location>
        <begin position="25"/>
        <end position="123"/>
    </location>
</feature>
<evidence type="ECO:0008006" key="4">
    <source>
        <dbReference type="Google" id="ProtNLM"/>
    </source>
</evidence>
<comment type="caution">
    <text evidence="2">The sequence shown here is derived from an EMBL/GenBank/DDBJ whole genome shotgun (WGS) entry which is preliminary data.</text>
</comment>
<protein>
    <recommendedName>
        <fullName evidence="4">Lipoprotein</fullName>
    </recommendedName>
</protein>
<feature type="signal peptide" evidence="1">
    <location>
        <begin position="1"/>
        <end position="24"/>
    </location>
</feature>
<reference evidence="2 3" key="1">
    <citation type="journal article" date="2015" name="Stand. Genomic Sci.">
        <title>Genomic Encyclopedia of Bacterial and Archaeal Type Strains, Phase III: the genomes of soil and plant-associated and newly described type strains.</title>
        <authorList>
            <person name="Whitman W.B."/>
            <person name="Woyke T."/>
            <person name="Klenk H.P."/>
            <person name="Zhou Y."/>
            <person name="Lilburn T.G."/>
            <person name="Beck B.J."/>
            <person name="De Vos P."/>
            <person name="Vandamme P."/>
            <person name="Eisen J.A."/>
            <person name="Garrity G."/>
            <person name="Hugenholtz P."/>
            <person name="Kyrpides N.C."/>
        </authorList>
    </citation>
    <scope>NUCLEOTIDE SEQUENCE [LARGE SCALE GENOMIC DNA]</scope>
    <source>
        <strain evidence="2 3">CGMCC 1.6847</strain>
    </source>
</reference>
<gene>
    <name evidence="2" type="ORF">IQ05_00519</name>
</gene>